<evidence type="ECO:0000313" key="1">
    <source>
        <dbReference type="EMBL" id="KKK57319.1"/>
    </source>
</evidence>
<sequence length="94" mass="10434">VPNMAFDKSKDKTLFEKTASCGMFNILVAVHSYDGGEMKLQISRQRPQEQGEPQFAKLGRMSLGEIEETLPLINEAIEFMKKGKKDDKASSPAA</sequence>
<feature type="non-terminal residue" evidence="1">
    <location>
        <position position="1"/>
    </location>
</feature>
<dbReference type="AlphaFoldDB" id="A0A0F8YT82"/>
<proteinExistence type="predicted"/>
<reference evidence="1" key="1">
    <citation type="journal article" date="2015" name="Nature">
        <title>Complex archaea that bridge the gap between prokaryotes and eukaryotes.</title>
        <authorList>
            <person name="Spang A."/>
            <person name="Saw J.H."/>
            <person name="Jorgensen S.L."/>
            <person name="Zaremba-Niedzwiedzka K."/>
            <person name="Martijn J."/>
            <person name="Lind A.E."/>
            <person name="van Eijk R."/>
            <person name="Schleper C."/>
            <person name="Guy L."/>
            <person name="Ettema T.J."/>
        </authorList>
    </citation>
    <scope>NUCLEOTIDE SEQUENCE</scope>
</reference>
<accession>A0A0F8YT82</accession>
<comment type="caution">
    <text evidence="1">The sequence shown here is derived from an EMBL/GenBank/DDBJ whole genome shotgun (WGS) entry which is preliminary data.</text>
</comment>
<protein>
    <submittedName>
        <fullName evidence="1">Uncharacterized protein</fullName>
    </submittedName>
</protein>
<dbReference type="EMBL" id="LAZR01064544">
    <property type="protein sequence ID" value="KKK57319.1"/>
    <property type="molecule type" value="Genomic_DNA"/>
</dbReference>
<organism evidence="1">
    <name type="scientific">marine sediment metagenome</name>
    <dbReference type="NCBI Taxonomy" id="412755"/>
    <lineage>
        <taxon>unclassified sequences</taxon>
        <taxon>metagenomes</taxon>
        <taxon>ecological metagenomes</taxon>
    </lineage>
</organism>
<name>A0A0F8YT82_9ZZZZ</name>
<gene>
    <name evidence="1" type="ORF">LCGC14_3055670</name>
</gene>